<sequence length="185" mass="21486">MKLAEHKDLKSAITELPVKEKDKLLLRLIAKDKVLTEHLHYKLLENELDLEDRKETIKADVTDQLPELKKLNAKEALVRVRKMITSVNHFYKVTKDPLGEVELKLFILNIIPLEYKRSVLGYRDYGFLFTAYYVKTIEVTINKFRKLHEDLQFDLSESLNNLLDKIYSSKLAAAAEASNLPKEIS</sequence>
<dbReference type="EMBL" id="SJSN01000014">
    <property type="protein sequence ID" value="TCD04651.1"/>
    <property type="molecule type" value="Genomic_DNA"/>
</dbReference>
<name>A0A4R0NZR0_9SPHI</name>
<evidence type="ECO:0000313" key="1">
    <source>
        <dbReference type="EMBL" id="TCD04651.1"/>
    </source>
</evidence>
<reference evidence="1 2" key="1">
    <citation type="submission" date="2019-02" db="EMBL/GenBank/DDBJ databases">
        <title>Pedobacter sp. RP-3-11 sp. nov., isolated from Arctic soil.</title>
        <authorList>
            <person name="Dahal R.H."/>
        </authorList>
    </citation>
    <scope>NUCLEOTIDE SEQUENCE [LARGE SCALE GENOMIC DNA]</scope>
    <source>
        <strain evidence="1 2">RP-3-11</strain>
    </source>
</reference>
<gene>
    <name evidence="1" type="ORF">EZ449_17025</name>
</gene>
<evidence type="ECO:0000313" key="2">
    <source>
        <dbReference type="Proteomes" id="UP000291485"/>
    </source>
</evidence>
<dbReference type="Proteomes" id="UP000291485">
    <property type="component" value="Unassembled WGS sequence"/>
</dbReference>
<organism evidence="1 2">
    <name type="scientific">Pedobacter frigidisoli</name>
    <dbReference type="NCBI Taxonomy" id="2530455"/>
    <lineage>
        <taxon>Bacteria</taxon>
        <taxon>Pseudomonadati</taxon>
        <taxon>Bacteroidota</taxon>
        <taxon>Sphingobacteriia</taxon>
        <taxon>Sphingobacteriales</taxon>
        <taxon>Sphingobacteriaceae</taxon>
        <taxon>Pedobacter</taxon>
    </lineage>
</organism>
<dbReference type="RefSeq" id="WP_131561068.1">
    <property type="nucleotide sequence ID" value="NZ_SJSN01000014.1"/>
</dbReference>
<comment type="caution">
    <text evidence="1">The sequence shown here is derived from an EMBL/GenBank/DDBJ whole genome shotgun (WGS) entry which is preliminary data.</text>
</comment>
<accession>A0A4R0NZR0</accession>
<dbReference type="AlphaFoldDB" id="A0A4R0NZR0"/>
<proteinExistence type="predicted"/>
<keyword evidence="2" id="KW-1185">Reference proteome</keyword>
<dbReference type="OrthoDB" id="1432119at2"/>
<protein>
    <submittedName>
        <fullName evidence="1">Uncharacterized protein</fullName>
    </submittedName>
</protein>